<accession>A0A2P2NTB1</accession>
<name>A0A2P2NTB1_RHIMU</name>
<dbReference type="AlphaFoldDB" id="A0A2P2NTB1"/>
<keyword evidence="1" id="KW-0472">Membrane</keyword>
<reference evidence="2" key="1">
    <citation type="submission" date="2018-02" db="EMBL/GenBank/DDBJ databases">
        <title>Rhizophora mucronata_Transcriptome.</title>
        <authorList>
            <person name="Meera S.P."/>
            <person name="Sreeshan A."/>
            <person name="Augustine A."/>
        </authorList>
    </citation>
    <scope>NUCLEOTIDE SEQUENCE</scope>
    <source>
        <tissue evidence="2">Leaf</tissue>
    </source>
</reference>
<dbReference type="EMBL" id="GGEC01065180">
    <property type="protein sequence ID" value="MBX45664.1"/>
    <property type="molecule type" value="Transcribed_RNA"/>
</dbReference>
<evidence type="ECO:0000313" key="2">
    <source>
        <dbReference type="EMBL" id="MBX45664.1"/>
    </source>
</evidence>
<evidence type="ECO:0000256" key="1">
    <source>
        <dbReference type="SAM" id="Phobius"/>
    </source>
</evidence>
<keyword evidence="1" id="KW-0812">Transmembrane</keyword>
<feature type="transmembrane region" description="Helical" evidence="1">
    <location>
        <begin position="6"/>
        <end position="27"/>
    </location>
</feature>
<keyword evidence="1" id="KW-1133">Transmembrane helix</keyword>
<sequence>MLVAPTWILFNFFFYYLILENITIYHLL</sequence>
<proteinExistence type="predicted"/>
<organism evidence="2">
    <name type="scientific">Rhizophora mucronata</name>
    <name type="common">Asiatic mangrove</name>
    <dbReference type="NCBI Taxonomy" id="61149"/>
    <lineage>
        <taxon>Eukaryota</taxon>
        <taxon>Viridiplantae</taxon>
        <taxon>Streptophyta</taxon>
        <taxon>Embryophyta</taxon>
        <taxon>Tracheophyta</taxon>
        <taxon>Spermatophyta</taxon>
        <taxon>Magnoliopsida</taxon>
        <taxon>eudicotyledons</taxon>
        <taxon>Gunneridae</taxon>
        <taxon>Pentapetalae</taxon>
        <taxon>rosids</taxon>
        <taxon>fabids</taxon>
        <taxon>Malpighiales</taxon>
        <taxon>Rhizophoraceae</taxon>
        <taxon>Rhizophora</taxon>
    </lineage>
</organism>
<protein>
    <submittedName>
        <fullName evidence="2">Uncharacterized protein</fullName>
    </submittedName>
</protein>